<dbReference type="Gene3D" id="1.20.120.1810">
    <property type="match status" value="1"/>
</dbReference>
<evidence type="ECO:0000256" key="2">
    <source>
        <dbReference type="ARBA" id="ARBA00023082"/>
    </source>
</evidence>
<reference evidence="8 9" key="1">
    <citation type="submission" date="2021-01" db="EMBL/GenBank/DDBJ databases">
        <title>Sequencing the genomes of 1000 actinobacteria strains.</title>
        <authorList>
            <person name="Klenk H.-P."/>
        </authorList>
    </citation>
    <scope>NUCLEOTIDE SEQUENCE [LARGE SCALE GENOMIC DNA]</scope>
    <source>
        <strain evidence="8 9">DSM 18662</strain>
    </source>
</reference>
<dbReference type="Pfam" id="PF00140">
    <property type="entry name" value="Sigma70_r1_2"/>
    <property type="match status" value="1"/>
</dbReference>
<feature type="domain" description="RNA polymerase sigma-70 region 4" evidence="7">
    <location>
        <begin position="225"/>
        <end position="276"/>
    </location>
</feature>
<evidence type="ECO:0000256" key="1">
    <source>
        <dbReference type="ARBA" id="ARBA00023015"/>
    </source>
</evidence>
<dbReference type="InterPro" id="IPR013324">
    <property type="entry name" value="RNA_pol_sigma_r3/r4-like"/>
</dbReference>
<dbReference type="SUPFAM" id="SSF88946">
    <property type="entry name" value="Sigma2 domain of RNA polymerase sigma factors"/>
    <property type="match status" value="1"/>
</dbReference>
<accession>A0ABS2RG77</accession>
<evidence type="ECO:0000259" key="7">
    <source>
        <dbReference type="Pfam" id="PF04545"/>
    </source>
</evidence>
<feature type="domain" description="RNA polymerase sigma-70 region 2" evidence="6">
    <location>
        <begin position="65"/>
        <end position="123"/>
    </location>
</feature>
<proteinExistence type="predicted"/>
<dbReference type="NCBIfam" id="TIGR02937">
    <property type="entry name" value="sigma70-ECF"/>
    <property type="match status" value="1"/>
</dbReference>
<name>A0ABS2RG77_9ACTN</name>
<evidence type="ECO:0000256" key="3">
    <source>
        <dbReference type="ARBA" id="ARBA00023125"/>
    </source>
</evidence>
<keyword evidence="4" id="KW-0804">Transcription</keyword>
<dbReference type="EMBL" id="JAFBCF010000001">
    <property type="protein sequence ID" value="MBM7797753.1"/>
    <property type="molecule type" value="Genomic_DNA"/>
</dbReference>
<dbReference type="InterPro" id="IPR007627">
    <property type="entry name" value="RNA_pol_sigma70_r2"/>
</dbReference>
<dbReference type="InterPro" id="IPR050239">
    <property type="entry name" value="Sigma-70_RNA_pol_init_factors"/>
</dbReference>
<gene>
    <name evidence="8" type="ORF">JOE57_000674</name>
</gene>
<dbReference type="PRINTS" id="PR00046">
    <property type="entry name" value="SIGMA70FCT"/>
</dbReference>
<keyword evidence="1" id="KW-0805">Transcription regulation</keyword>
<evidence type="ECO:0000313" key="9">
    <source>
        <dbReference type="Proteomes" id="UP000704762"/>
    </source>
</evidence>
<keyword evidence="3" id="KW-0238">DNA-binding</keyword>
<dbReference type="SUPFAM" id="SSF88659">
    <property type="entry name" value="Sigma3 and sigma4 domains of RNA polymerase sigma factors"/>
    <property type="match status" value="2"/>
</dbReference>
<organism evidence="8 9">
    <name type="scientific">Microlunatus panaciterrae</name>
    <dbReference type="NCBI Taxonomy" id="400768"/>
    <lineage>
        <taxon>Bacteria</taxon>
        <taxon>Bacillati</taxon>
        <taxon>Actinomycetota</taxon>
        <taxon>Actinomycetes</taxon>
        <taxon>Propionibacteriales</taxon>
        <taxon>Propionibacteriaceae</taxon>
        <taxon>Microlunatus</taxon>
    </lineage>
</organism>
<dbReference type="InterPro" id="IPR000943">
    <property type="entry name" value="RNA_pol_sigma70"/>
</dbReference>
<protein>
    <submittedName>
        <fullName evidence="8">RNA polymerase sigma factor (Sigma-70 family)</fullName>
    </submittedName>
</protein>
<keyword evidence="9" id="KW-1185">Reference proteome</keyword>
<dbReference type="InterPro" id="IPR013325">
    <property type="entry name" value="RNA_pol_sigma_r2"/>
</dbReference>
<dbReference type="Proteomes" id="UP000704762">
    <property type="component" value="Unassembled WGS sequence"/>
</dbReference>
<keyword evidence="2" id="KW-0731">Sigma factor</keyword>
<dbReference type="PANTHER" id="PTHR30603">
    <property type="entry name" value="RNA POLYMERASE SIGMA FACTOR RPO"/>
    <property type="match status" value="1"/>
</dbReference>
<comment type="caution">
    <text evidence="8">The sequence shown here is derived from an EMBL/GenBank/DDBJ whole genome shotgun (WGS) entry which is preliminary data.</text>
</comment>
<dbReference type="PANTHER" id="PTHR30603:SF47">
    <property type="entry name" value="RNA POLYMERASE SIGMA FACTOR SIGD, CHLOROPLASTIC"/>
    <property type="match status" value="1"/>
</dbReference>
<dbReference type="RefSeq" id="WP_204920191.1">
    <property type="nucleotide sequence ID" value="NZ_BAAAQP010000011.1"/>
</dbReference>
<evidence type="ECO:0000259" key="6">
    <source>
        <dbReference type="Pfam" id="PF04542"/>
    </source>
</evidence>
<evidence type="ECO:0000256" key="4">
    <source>
        <dbReference type="ARBA" id="ARBA00023163"/>
    </source>
</evidence>
<dbReference type="InterPro" id="IPR036388">
    <property type="entry name" value="WH-like_DNA-bd_sf"/>
</dbReference>
<dbReference type="Pfam" id="PF04545">
    <property type="entry name" value="Sigma70_r4"/>
    <property type="match status" value="1"/>
</dbReference>
<evidence type="ECO:0000313" key="8">
    <source>
        <dbReference type="EMBL" id="MBM7797753.1"/>
    </source>
</evidence>
<dbReference type="Pfam" id="PF04542">
    <property type="entry name" value="Sigma70_r2"/>
    <property type="match status" value="1"/>
</dbReference>
<dbReference type="InterPro" id="IPR007630">
    <property type="entry name" value="RNA_pol_sigma70_r4"/>
</dbReference>
<dbReference type="Gene3D" id="1.10.10.10">
    <property type="entry name" value="Winged helix-like DNA-binding domain superfamily/Winged helix DNA-binding domain"/>
    <property type="match status" value="2"/>
</dbReference>
<sequence length="287" mass="31518">MDINRSSIGAEPLLDRGEEIALARRIEAGVLAREARLAGRQPGAATVEELLLLEAEGEQARQRFIRANLRLVAMVAGREAARTGLSEPELFQEGCVALVVAVLRFDHTRGCRFATYALLWIRAYVNAATANRCGELNLPASRAAALRQVRGAHAELSQSLGRAPTPAQLATFLGRNVDWVTGLLAYETPQLIGHATIADLERADGQGDDPYEEVLGFEMPGQELLRHLARPERAVIEARFGFLDGLQRSYAETARVLQVSVTQVRRRERRALETLRRVCPQGAAAHL</sequence>
<dbReference type="InterPro" id="IPR014284">
    <property type="entry name" value="RNA_pol_sigma-70_dom"/>
</dbReference>
<feature type="domain" description="RNA polymerase sigma-70 region 1.2" evidence="5">
    <location>
        <begin position="8"/>
        <end position="31"/>
    </location>
</feature>
<dbReference type="InterPro" id="IPR009042">
    <property type="entry name" value="RNA_pol_sigma70_r1_2"/>
</dbReference>
<evidence type="ECO:0000259" key="5">
    <source>
        <dbReference type="Pfam" id="PF00140"/>
    </source>
</evidence>